<feature type="compositionally biased region" description="Pro residues" evidence="1">
    <location>
        <begin position="89"/>
        <end position="105"/>
    </location>
</feature>
<name>A0ABN3MBK9_9ACTN</name>
<sequence length="105" mass="10652">MGAGCGGTAIPGGRRVGGVRGRGWAGSAGVFAGAVSTVAKGYSGNARGQPVRGWGARMGFCATHGAAPRGEFRTLTGRHRVRPGSRGNFPPPREPAPPYRSPVPV</sequence>
<dbReference type="EMBL" id="BAAATL010000029">
    <property type="protein sequence ID" value="GAA2499066.1"/>
    <property type="molecule type" value="Genomic_DNA"/>
</dbReference>
<protein>
    <submittedName>
        <fullName evidence="2">Uncharacterized protein</fullName>
    </submittedName>
</protein>
<gene>
    <name evidence="2" type="ORF">GCM10010422_54590</name>
</gene>
<reference evidence="2 3" key="1">
    <citation type="journal article" date="2019" name="Int. J. Syst. Evol. Microbiol.">
        <title>The Global Catalogue of Microorganisms (GCM) 10K type strain sequencing project: providing services to taxonomists for standard genome sequencing and annotation.</title>
        <authorList>
            <consortium name="The Broad Institute Genomics Platform"/>
            <consortium name="The Broad Institute Genome Sequencing Center for Infectious Disease"/>
            <person name="Wu L."/>
            <person name="Ma J."/>
        </authorList>
    </citation>
    <scope>NUCLEOTIDE SEQUENCE [LARGE SCALE GENOMIC DNA]</scope>
    <source>
        <strain evidence="2 3">JCM 6923</strain>
    </source>
</reference>
<evidence type="ECO:0000256" key="1">
    <source>
        <dbReference type="SAM" id="MobiDB-lite"/>
    </source>
</evidence>
<comment type="caution">
    <text evidence="2">The sequence shown here is derived from an EMBL/GenBank/DDBJ whole genome shotgun (WGS) entry which is preliminary data.</text>
</comment>
<accession>A0ABN3MBK9</accession>
<feature type="region of interest" description="Disordered" evidence="1">
    <location>
        <begin position="76"/>
        <end position="105"/>
    </location>
</feature>
<evidence type="ECO:0000313" key="3">
    <source>
        <dbReference type="Proteomes" id="UP001501721"/>
    </source>
</evidence>
<evidence type="ECO:0000313" key="2">
    <source>
        <dbReference type="EMBL" id="GAA2499066.1"/>
    </source>
</evidence>
<proteinExistence type="predicted"/>
<dbReference type="Proteomes" id="UP001501721">
    <property type="component" value="Unassembled WGS sequence"/>
</dbReference>
<organism evidence="2 3">
    <name type="scientific">Streptomyces graminearus</name>
    <dbReference type="NCBI Taxonomy" id="284030"/>
    <lineage>
        <taxon>Bacteria</taxon>
        <taxon>Bacillati</taxon>
        <taxon>Actinomycetota</taxon>
        <taxon>Actinomycetes</taxon>
        <taxon>Kitasatosporales</taxon>
        <taxon>Streptomycetaceae</taxon>
        <taxon>Streptomyces</taxon>
    </lineage>
</organism>
<keyword evidence="3" id="KW-1185">Reference proteome</keyword>